<dbReference type="InterPro" id="IPR006674">
    <property type="entry name" value="HD_domain"/>
</dbReference>
<dbReference type="InterPro" id="IPR051094">
    <property type="entry name" value="Diverse_Catalytic_Enzymes"/>
</dbReference>
<dbReference type="EMBL" id="FOHJ01000006">
    <property type="protein sequence ID" value="SET65455.1"/>
    <property type="molecule type" value="Genomic_DNA"/>
</dbReference>
<dbReference type="Proteomes" id="UP000199095">
    <property type="component" value="Unassembled WGS sequence"/>
</dbReference>
<keyword evidence="3" id="KW-0547">Nucleotide-binding</keyword>
<dbReference type="InterPro" id="IPR003607">
    <property type="entry name" value="HD/PDEase_dom"/>
</dbReference>
<dbReference type="InterPro" id="IPR005249">
    <property type="entry name" value="YqeK"/>
</dbReference>
<evidence type="ECO:0000256" key="3">
    <source>
        <dbReference type="ARBA" id="ARBA00022741"/>
    </source>
</evidence>
<evidence type="ECO:0000256" key="5">
    <source>
        <dbReference type="ARBA" id="ARBA00023004"/>
    </source>
</evidence>
<dbReference type="SMART" id="SM00471">
    <property type="entry name" value="HDc"/>
    <property type="match status" value="1"/>
</dbReference>
<dbReference type="EC" id="3.6.1.41" evidence="1"/>
<keyword evidence="9" id="KW-1185">Reference proteome</keyword>
<dbReference type="Pfam" id="PF01966">
    <property type="entry name" value="HD"/>
    <property type="match status" value="1"/>
</dbReference>
<dbReference type="PROSITE" id="PS51831">
    <property type="entry name" value="HD"/>
    <property type="match status" value="1"/>
</dbReference>
<dbReference type="AlphaFoldDB" id="A0A1I0G4A6"/>
<evidence type="ECO:0000313" key="9">
    <source>
        <dbReference type="Proteomes" id="UP000199095"/>
    </source>
</evidence>
<feature type="domain" description="HD" evidence="7">
    <location>
        <begin position="18"/>
        <end position="133"/>
    </location>
</feature>
<evidence type="ECO:0000256" key="4">
    <source>
        <dbReference type="ARBA" id="ARBA00022801"/>
    </source>
</evidence>
<dbReference type="PANTHER" id="PTHR35795:SF1">
    <property type="entry name" value="BIS(5'-NUCLEOSYL)-TETRAPHOSPHATASE, SYMMETRICAL"/>
    <property type="match status" value="1"/>
</dbReference>
<evidence type="ECO:0000256" key="1">
    <source>
        <dbReference type="ARBA" id="ARBA00012506"/>
    </source>
</evidence>
<dbReference type="GO" id="GO:0046872">
    <property type="term" value="F:metal ion binding"/>
    <property type="evidence" value="ECO:0007669"/>
    <property type="project" value="UniProtKB-KW"/>
</dbReference>
<keyword evidence="2" id="KW-0479">Metal-binding</keyword>
<proteinExistence type="predicted"/>
<gene>
    <name evidence="8" type="ORF">SAMN05421676_106205</name>
</gene>
<evidence type="ECO:0000256" key="6">
    <source>
        <dbReference type="ARBA" id="ARBA00049417"/>
    </source>
</evidence>
<dbReference type="CDD" id="cd00077">
    <property type="entry name" value="HDc"/>
    <property type="match status" value="1"/>
</dbReference>
<comment type="catalytic activity">
    <reaction evidence="6">
        <text>P(1),P(4)-bis(5'-adenosyl) tetraphosphate + H2O = 2 ADP + 2 H(+)</text>
        <dbReference type="Rhea" id="RHEA:24252"/>
        <dbReference type="ChEBI" id="CHEBI:15377"/>
        <dbReference type="ChEBI" id="CHEBI:15378"/>
        <dbReference type="ChEBI" id="CHEBI:58141"/>
        <dbReference type="ChEBI" id="CHEBI:456216"/>
        <dbReference type="EC" id="3.6.1.41"/>
    </reaction>
</comment>
<evidence type="ECO:0000313" key="8">
    <source>
        <dbReference type="EMBL" id="SET65455.1"/>
    </source>
</evidence>
<dbReference type="SUPFAM" id="SSF109604">
    <property type="entry name" value="HD-domain/PDEase-like"/>
    <property type="match status" value="1"/>
</dbReference>
<keyword evidence="4 8" id="KW-0378">Hydrolase</keyword>
<dbReference type="GO" id="GO:0008803">
    <property type="term" value="F:bis(5'-nucleosyl)-tetraphosphatase (symmetrical) activity"/>
    <property type="evidence" value="ECO:0007669"/>
    <property type="project" value="UniProtKB-EC"/>
</dbReference>
<accession>A0A1I0G4A6</accession>
<dbReference type="RefSeq" id="WP_093135237.1">
    <property type="nucleotide sequence ID" value="NZ_FOHJ01000006.1"/>
</dbReference>
<dbReference type="Gene3D" id="1.10.3210.10">
    <property type="entry name" value="Hypothetical protein af1432"/>
    <property type="match status" value="1"/>
</dbReference>
<organism evidence="8 9">
    <name type="scientific">Salinibacillus kushneri</name>
    <dbReference type="NCBI Taxonomy" id="237682"/>
    <lineage>
        <taxon>Bacteria</taxon>
        <taxon>Bacillati</taxon>
        <taxon>Bacillota</taxon>
        <taxon>Bacilli</taxon>
        <taxon>Bacillales</taxon>
        <taxon>Bacillaceae</taxon>
        <taxon>Salinibacillus</taxon>
    </lineage>
</organism>
<evidence type="ECO:0000256" key="2">
    <source>
        <dbReference type="ARBA" id="ARBA00022723"/>
    </source>
</evidence>
<dbReference type="STRING" id="237682.SAMN05421676_106205"/>
<dbReference type="GO" id="GO:0000166">
    <property type="term" value="F:nucleotide binding"/>
    <property type="evidence" value="ECO:0007669"/>
    <property type="project" value="UniProtKB-KW"/>
</dbReference>
<dbReference type="PANTHER" id="PTHR35795">
    <property type="entry name" value="SLR1885 PROTEIN"/>
    <property type="match status" value="1"/>
</dbReference>
<sequence length="189" mass="22286">MDLNEALEKVRPYLKQVRFEHTKRVVDTAVKLSEYNDVDLYKTEIAAAFHDLAKYWPRDEMKRIILQEEYLPKDLLHYHHELWHGPVGAYLVKHKYGIEEQDILDSIRYHTTGRANMGRLEKIVFLADYIEPGRDFPGINEVRDMAWNDLDKACLMSLQNTIQFLMSKGATIYPDTFQAYNDFTQKLSQ</sequence>
<keyword evidence="5" id="KW-0408">Iron</keyword>
<name>A0A1I0G4A6_9BACI</name>
<dbReference type="OrthoDB" id="9782134at2"/>
<reference evidence="9" key="1">
    <citation type="submission" date="2016-10" db="EMBL/GenBank/DDBJ databases">
        <authorList>
            <person name="Varghese N."/>
            <person name="Submissions S."/>
        </authorList>
    </citation>
    <scope>NUCLEOTIDE SEQUENCE [LARGE SCALE GENOMIC DNA]</scope>
    <source>
        <strain evidence="9">CGMCC 1.3566</strain>
    </source>
</reference>
<protein>
    <recommendedName>
        <fullName evidence="1">bis(5'-nucleosyl)-tetraphosphatase (symmetrical)</fullName>
        <ecNumber evidence="1">3.6.1.41</ecNumber>
    </recommendedName>
</protein>
<dbReference type="NCBIfam" id="TIGR00488">
    <property type="entry name" value="bis(5'-nucleosyl)-tetraphosphatase (symmetrical) YqeK"/>
    <property type="match status" value="1"/>
</dbReference>
<evidence type="ECO:0000259" key="7">
    <source>
        <dbReference type="PROSITE" id="PS51831"/>
    </source>
</evidence>